<evidence type="ECO:0000256" key="1">
    <source>
        <dbReference type="SAM" id="Phobius"/>
    </source>
</evidence>
<feature type="transmembrane region" description="Helical" evidence="1">
    <location>
        <begin position="304"/>
        <end position="324"/>
    </location>
</feature>
<feature type="transmembrane region" description="Helical" evidence="1">
    <location>
        <begin position="243"/>
        <end position="269"/>
    </location>
</feature>
<name>A0A177WK56_BATDL</name>
<dbReference type="InterPro" id="IPR040410">
    <property type="entry name" value="UPF0658_Golgi"/>
</dbReference>
<feature type="transmembrane region" description="Helical" evidence="1">
    <location>
        <begin position="106"/>
        <end position="124"/>
    </location>
</feature>
<keyword evidence="1" id="KW-0472">Membrane</keyword>
<feature type="transmembrane region" description="Helical" evidence="1">
    <location>
        <begin position="404"/>
        <end position="433"/>
    </location>
</feature>
<reference evidence="2 3" key="2">
    <citation type="submission" date="2016-05" db="EMBL/GenBank/DDBJ databases">
        <title>Lineage-specific infection strategies underlie the spectrum of fungal disease in amphibians.</title>
        <authorList>
            <person name="Cuomo C.A."/>
            <person name="Farrer R.A."/>
            <person name="James T."/>
            <person name="Longcore J."/>
            <person name="Birren B."/>
        </authorList>
    </citation>
    <scope>NUCLEOTIDE SEQUENCE [LARGE SCALE GENOMIC DNA]</scope>
    <source>
        <strain evidence="2 3">JEL423</strain>
    </source>
</reference>
<proteinExistence type="predicted"/>
<gene>
    <name evidence="2" type="ORF">BDEG_23870</name>
</gene>
<dbReference type="PANTHER" id="PTHR34391">
    <property type="entry name" value="UPF0658 GOLGI APPARATUS MEMBRANE PROTEIN C1952.10C-RELATED"/>
    <property type="match status" value="1"/>
</dbReference>
<dbReference type="PANTHER" id="PTHR34391:SF1">
    <property type="entry name" value="UPF0658 GOLGI APPARATUS MEMBRANE PROTEIN C1952.10C-RELATED"/>
    <property type="match status" value="1"/>
</dbReference>
<organism evidence="2 3">
    <name type="scientific">Batrachochytrium dendrobatidis (strain JEL423)</name>
    <dbReference type="NCBI Taxonomy" id="403673"/>
    <lineage>
        <taxon>Eukaryota</taxon>
        <taxon>Fungi</taxon>
        <taxon>Fungi incertae sedis</taxon>
        <taxon>Chytridiomycota</taxon>
        <taxon>Chytridiomycota incertae sedis</taxon>
        <taxon>Chytridiomycetes</taxon>
        <taxon>Rhizophydiales</taxon>
        <taxon>Rhizophydiales incertae sedis</taxon>
        <taxon>Batrachochytrium</taxon>
    </lineage>
</organism>
<dbReference type="Proteomes" id="UP000077115">
    <property type="component" value="Unassembled WGS sequence"/>
</dbReference>
<dbReference type="VEuPathDB" id="FungiDB:BDEG_23870"/>
<protein>
    <submittedName>
        <fullName evidence="2">Uncharacterized protein</fullName>
    </submittedName>
</protein>
<sequence length="458" mass="51525">MKQKYHVDINTLDSLPALGHNSLVLPCISTKPAPPSTAHPLKHTPNLYNTRRIHQQSTSWSRWLLTVVTIRALTISALQIAFLYLLSVSLNIQFGTAFSQGAGMTIIYSFVFITYECYNVFLIMDAVKKLNTPQTVGVTFLMSIIGLYSALQLQQINWLESCTLRWRDATVLGSTNASLATQSVVDEFGTDLLCASPSYITASTTQFTQVSLHNQQNMRFPVLNGLNDVHNAMNRKLGHNSKIIIISAMCVVAVIVFDALQITLAYKIYKVQGWDVLRQHGASIQVQSILLRYKLFSMMYRLKLFFMVCNVIQISGAILILTTFSTEFTILVRDPIETSRLLNILPLWGTITALQIMLYSMTTYMYCFPSVKILQCVLLLTLANILGLGYLTIVIWSFPMLVIVQFWFTFASSGVVMLDIVLFVVAAQALVYGDVDRGLKHVMHSQSQVFPEQRMILE</sequence>
<accession>A0A177WK56</accession>
<dbReference type="GO" id="GO:0005794">
    <property type="term" value="C:Golgi apparatus"/>
    <property type="evidence" value="ECO:0007669"/>
    <property type="project" value="TreeGrafter"/>
</dbReference>
<keyword evidence="1" id="KW-1133">Transmembrane helix</keyword>
<feature type="transmembrane region" description="Helical" evidence="1">
    <location>
        <begin position="63"/>
        <end position="86"/>
    </location>
</feature>
<feature type="transmembrane region" description="Helical" evidence="1">
    <location>
        <begin position="136"/>
        <end position="156"/>
    </location>
</feature>
<evidence type="ECO:0000313" key="3">
    <source>
        <dbReference type="Proteomes" id="UP000077115"/>
    </source>
</evidence>
<dbReference type="EMBL" id="DS022304">
    <property type="protein sequence ID" value="OAJ40095.1"/>
    <property type="molecule type" value="Genomic_DNA"/>
</dbReference>
<feature type="transmembrane region" description="Helical" evidence="1">
    <location>
        <begin position="344"/>
        <end position="364"/>
    </location>
</feature>
<evidence type="ECO:0000313" key="2">
    <source>
        <dbReference type="EMBL" id="OAJ40095.1"/>
    </source>
</evidence>
<feature type="transmembrane region" description="Helical" evidence="1">
    <location>
        <begin position="376"/>
        <end position="398"/>
    </location>
</feature>
<dbReference type="AlphaFoldDB" id="A0A177WK56"/>
<reference evidence="2 3" key="1">
    <citation type="submission" date="2006-10" db="EMBL/GenBank/DDBJ databases">
        <title>The Genome Sequence of Batrachochytrium dendrobatidis JEL423.</title>
        <authorList>
            <consortium name="The Broad Institute Genome Sequencing Platform"/>
            <person name="Birren B."/>
            <person name="Lander E."/>
            <person name="Galagan J."/>
            <person name="Cuomo C."/>
            <person name="Devon K."/>
            <person name="Jaffe D."/>
            <person name="Butler J."/>
            <person name="Alvarez P."/>
            <person name="Gnerre S."/>
            <person name="Grabherr M."/>
            <person name="Kleber M."/>
            <person name="Mauceli E."/>
            <person name="Brockman W."/>
            <person name="Young S."/>
            <person name="LaButti K."/>
            <person name="Sykes S."/>
            <person name="DeCaprio D."/>
            <person name="Crawford M."/>
            <person name="Koehrsen M."/>
            <person name="Engels R."/>
            <person name="Montgomery P."/>
            <person name="Pearson M."/>
            <person name="Howarth C."/>
            <person name="Larson L."/>
            <person name="White J."/>
            <person name="O'Leary S."/>
            <person name="Kodira C."/>
            <person name="Zeng Q."/>
            <person name="Yandava C."/>
            <person name="Alvarado L."/>
            <person name="Longcore J."/>
            <person name="James T."/>
        </authorList>
    </citation>
    <scope>NUCLEOTIDE SEQUENCE [LARGE SCALE GENOMIC DNA]</scope>
    <source>
        <strain evidence="2 3">JEL423</strain>
    </source>
</reference>
<keyword evidence="1" id="KW-0812">Transmembrane</keyword>